<feature type="binding site" evidence="4">
    <location>
        <position position="214"/>
    </location>
    <ligand>
        <name>Mn(2+)</name>
        <dbReference type="ChEBI" id="CHEBI:29035"/>
        <label>1</label>
    </ligand>
</feature>
<dbReference type="GO" id="GO:0046872">
    <property type="term" value="F:metal ion binding"/>
    <property type="evidence" value="ECO:0007669"/>
    <property type="project" value="UniProtKB-KW"/>
</dbReference>
<dbReference type="PANTHER" id="PTHR11358:SF26">
    <property type="entry name" value="GUANIDINO ACID HYDROLASE, MITOCHONDRIAL"/>
    <property type="match status" value="1"/>
</dbReference>
<dbReference type="PIRSF" id="PIRSF036979">
    <property type="entry name" value="Arginase"/>
    <property type="match status" value="1"/>
</dbReference>
<comment type="cofactor">
    <cofactor evidence="4">
        <name>Mn(2+)</name>
        <dbReference type="ChEBI" id="CHEBI:29035"/>
    </cofactor>
    <text evidence="4">Binds 2 manganese ions per subunit.</text>
</comment>
<keyword evidence="4" id="KW-0464">Manganese</keyword>
<comment type="similarity">
    <text evidence="1">Belongs to the arginase family. Agmatinase subfamily.</text>
</comment>
<organism evidence="6 7">
    <name type="scientific">Calderihabitans maritimus</name>
    <dbReference type="NCBI Taxonomy" id="1246530"/>
    <lineage>
        <taxon>Bacteria</taxon>
        <taxon>Bacillati</taxon>
        <taxon>Bacillota</taxon>
        <taxon>Clostridia</taxon>
        <taxon>Neomoorellales</taxon>
        <taxon>Calderihabitantaceae</taxon>
        <taxon>Calderihabitans</taxon>
    </lineage>
</organism>
<comment type="caution">
    <text evidence="6">The sequence shown here is derived from an EMBL/GenBank/DDBJ whole genome shotgun (WGS) entry which is preliminary data.</text>
</comment>
<keyword evidence="3 5" id="KW-0378">Hydrolase</keyword>
<proteinExistence type="inferred from homology"/>
<evidence type="ECO:0000256" key="5">
    <source>
        <dbReference type="RuleBase" id="RU003684"/>
    </source>
</evidence>
<evidence type="ECO:0000313" key="6">
    <source>
        <dbReference type="EMBL" id="GAW93383.1"/>
    </source>
</evidence>
<evidence type="ECO:0000256" key="2">
    <source>
        <dbReference type="ARBA" id="ARBA00022723"/>
    </source>
</evidence>
<evidence type="ECO:0000313" key="7">
    <source>
        <dbReference type="Proteomes" id="UP000197032"/>
    </source>
</evidence>
<evidence type="ECO:0000256" key="1">
    <source>
        <dbReference type="ARBA" id="ARBA00009227"/>
    </source>
</evidence>
<dbReference type="Proteomes" id="UP000197032">
    <property type="component" value="Unassembled WGS sequence"/>
</dbReference>
<dbReference type="RefSeq" id="WP_238134287.1">
    <property type="nucleotide sequence ID" value="NZ_BDGJ01000126.1"/>
</dbReference>
<evidence type="ECO:0000256" key="3">
    <source>
        <dbReference type="ARBA" id="ARBA00022801"/>
    </source>
</evidence>
<dbReference type="AlphaFoldDB" id="A0A1Z5HV18"/>
<dbReference type="PROSITE" id="PS01053">
    <property type="entry name" value="ARGINASE_1"/>
    <property type="match status" value="1"/>
</dbReference>
<feature type="binding site" evidence="4">
    <location>
        <position position="216"/>
    </location>
    <ligand>
        <name>Mn(2+)</name>
        <dbReference type="ChEBI" id="CHEBI:29035"/>
        <label>1</label>
    </ligand>
</feature>
<accession>A0A1Z5HV18</accession>
<dbReference type="InterPro" id="IPR005925">
    <property type="entry name" value="Agmatinase-rel"/>
</dbReference>
<keyword evidence="2 4" id="KW-0479">Metal-binding</keyword>
<dbReference type="GO" id="GO:0008783">
    <property type="term" value="F:agmatinase activity"/>
    <property type="evidence" value="ECO:0007669"/>
    <property type="project" value="TreeGrafter"/>
</dbReference>
<dbReference type="EMBL" id="BDGJ01000126">
    <property type="protein sequence ID" value="GAW93383.1"/>
    <property type="molecule type" value="Genomic_DNA"/>
</dbReference>
<keyword evidence="7" id="KW-1185">Reference proteome</keyword>
<dbReference type="NCBIfam" id="TIGR01230">
    <property type="entry name" value="agmatinase"/>
    <property type="match status" value="1"/>
</dbReference>
<dbReference type="CDD" id="cd11593">
    <property type="entry name" value="Agmatinase-like_2"/>
    <property type="match status" value="1"/>
</dbReference>
<feature type="binding site" evidence="4">
    <location>
        <position position="134"/>
    </location>
    <ligand>
        <name>Mn(2+)</name>
        <dbReference type="ChEBI" id="CHEBI:29035"/>
        <label>1</label>
    </ligand>
</feature>
<feature type="binding site" evidence="4">
    <location>
        <position position="136"/>
    </location>
    <ligand>
        <name>Mn(2+)</name>
        <dbReference type="ChEBI" id="CHEBI:29035"/>
        <label>1</label>
    </ligand>
</feature>
<sequence length="285" mass="31963">MKELMVNNLSFIGSKKTYDEADIVLVGVPLDLTVSFIPGTRWGPSAIRTVSEVLEEYSPTLDKDLREKNYYDWGDVELPLGNVSQSLQRIEEVARKIVLDGKKPVFIGGEHLVTLPLVKVMAERHPGLAVLQFDAHADLRQEYLGQEYSHATVMWHVNQIIGRENLYQLGIRSGTREEFAYARENTRFYPEMVLEPLDDIVKNLQGRPVYVTLDIDVVDPAYAPGTSTPEPGGCTSTEILAAVKKLNELNIIGFDLVEVCPLNDPTRHTAILAAKIIREALLGWY</sequence>
<dbReference type="InterPro" id="IPR023696">
    <property type="entry name" value="Ureohydrolase_dom_sf"/>
</dbReference>
<protein>
    <submittedName>
        <fullName evidence="6">Putative agmatinase</fullName>
    </submittedName>
</protein>
<dbReference type="Pfam" id="PF00491">
    <property type="entry name" value="Arginase"/>
    <property type="match status" value="1"/>
</dbReference>
<dbReference type="SUPFAM" id="SSF52768">
    <property type="entry name" value="Arginase/deacetylase"/>
    <property type="match status" value="1"/>
</dbReference>
<dbReference type="PANTHER" id="PTHR11358">
    <property type="entry name" value="ARGINASE/AGMATINASE"/>
    <property type="match status" value="1"/>
</dbReference>
<dbReference type="GO" id="GO:0033389">
    <property type="term" value="P:putrescine biosynthetic process from arginine, via agmatine"/>
    <property type="evidence" value="ECO:0007669"/>
    <property type="project" value="TreeGrafter"/>
</dbReference>
<evidence type="ECO:0000256" key="4">
    <source>
        <dbReference type="PIRSR" id="PIRSR036979-1"/>
    </source>
</evidence>
<dbReference type="InterPro" id="IPR020855">
    <property type="entry name" value="Ureohydrolase_Mn_BS"/>
</dbReference>
<feature type="binding site" evidence="4">
    <location>
        <position position="138"/>
    </location>
    <ligand>
        <name>Mn(2+)</name>
        <dbReference type="ChEBI" id="CHEBI:29035"/>
        <label>1</label>
    </ligand>
</feature>
<dbReference type="InterPro" id="IPR006035">
    <property type="entry name" value="Ureohydrolase"/>
</dbReference>
<dbReference type="PROSITE" id="PS51409">
    <property type="entry name" value="ARGINASE_2"/>
    <property type="match status" value="1"/>
</dbReference>
<reference evidence="7" key="1">
    <citation type="journal article" date="2017" name="Appl. Environ. Microbiol.">
        <title>Genomic analysis of Calderihabitans maritimus KKC1, a thermophilic hydrogenogenic carboxydotrophic bacterium isolated from marine sediment.</title>
        <authorList>
            <person name="Omae K."/>
            <person name="Yoneda Y."/>
            <person name="Fukuyama Y."/>
            <person name="Yoshida T."/>
            <person name="Sako Y."/>
        </authorList>
    </citation>
    <scope>NUCLEOTIDE SEQUENCE [LARGE SCALE GENOMIC DNA]</scope>
    <source>
        <strain evidence="7">KKC1</strain>
    </source>
</reference>
<dbReference type="Gene3D" id="3.40.800.10">
    <property type="entry name" value="Ureohydrolase domain"/>
    <property type="match status" value="1"/>
</dbReference>
<name>A0A1Z5HV18_9FIRM</name>
<gene>
    <name evidence="6" type="ORF">KKC1_25170</name>
</gene>
<feature type="binding site" evidence="4">
    <location>
        <position position="111"/>
    </location>
    <ligand>
        <name>Mn(2+)</name>
        <dbReference type="ChEBI" id="CHEBI:29035"/>
        <label>1</label>
    </ligand>
</feature>